<protein>
    <submittedName>
        <fullName evidence="1">Uncharacterized protein</fullName>
    </submittedName>
</protein>
<evidence type="ECO:0000313" key="1">
    <source>
        <dbReference type="EMBL" id="MBC2834277.1"/>
    </source>
</evidence>
<keyword evidence="2" id="KW-1185">Reference proteome</keyword>
<sequence length="65" mass="7371">MPLLLLFLLLGTLAYMWLARRNATLTRHCRWRLDRTTGPTAWRCAACGAETTAPQGKSPRDCLRP</sequence>
<accession>A0A842I4E2</accession>
<name>A0A842I4E2_9RHOB</name>
<gene>
    <name evidence="1" type="ORF">H7F16_02085</name>
</gene>
<evidence type="ECO:0000313" key="2">
    <source>
        <dbReference type="Proteomes" id="UP000555411"/>
    </source>
</evidence>
<dbReference type="Proteomes" id="UP000555411">
    <property type="component" value="Unassembled WGS sequence"/>
</dbReference>
<comment type="caution">
    <text evidence="1">The sequence shown here is derived from an EMBL/GenBank/DDBJ whole genome shotgun (WGS) entry which is preliminary data.</text>
</comment>
<organism evidence="1 2">
    <name type="scientific">Paragemmobacter straminiformis</name>
    <dbReference type="NCBI Taxonomy" id="2045119"/>
    <lineage>
        <taxon>Bacteria</taxon>
        <taxon>Pseudomonadati</taxon>
        <taxon>Pseudomonadota</taxon>
        <taxon>Alphaproteobacteria</taxon>
        <taxon>Rhodobacterales</taxon>
        <taxon>Paracoccaceae</taxon>
        <taxon>Paragemmobacter</taxon>
    </lineage>
</organism>
<dbReference type="AlphaFoldDB" id="A0A842I4E2"/>
<dbReference type="EMBL" id="JACLQD010000001">
    <property type="protein sequence ID" value="MBC2834277.1"/>
    <property type="molecule type" value="Genomic_DNA"/>
</dbReference>
<reference evidence="1 2" key="1">
    <citation type="journal article" date="2017" name="Int. J. Syst. Evol. Microbiol.">
        <title>Gemmobacter straminiformis sp. nov., isolated from an artificial fountain.</title>
        <authorList>
            <person name="Kang J.Y."/>
            <person name="Kim M.J."/>
            <person name="Chun J."/>
            <person name="Son K.P."/>
            <person name="Jahng K.Y."/>
        </authorList>
    </citation>
    <scope>NUCLEOTIDE SEQUENCE [LARGE SCALE GENOMIC DNA]</scope>
    <source>
        <strain evidence="1 2">CAM-8</strain>
    </source>
</reference>
<proteinExistence type="predicted"/>
<dbReference type="RefSeq" id="WP_185795892.1">
    <property type="nucleotide sequence ID" value="NZ_JACLQD010000001.1"/>
</dbReference>